<dbReference type="InterPro" id="IPR018247">
    <property type="entry name" value="EF_Hand_1_Ca_BS"/>
</dbReference>
<evidence type="ECO:0000256" key="16">
    <source>
        <dbReference type="SAM" id="Phobius"/>
    </source>
</evidence>
<dbReference type="InterPro" id="IPR002048">
    <property type="entry name" value="EF_hand_dom"/>
</dbReference>
<evidence type="ECO:0000256" key="14">
    <source>
        <dbReference type="ARBA" id="ARBA00023136"/>
    </source>
</evidence>
<dbReference type="Pfam" id="PF00071">
    <property type="entry name" value="Ras"/>
    <property type="match status" value="1"/>
</dbReference>
<evidence type="ECO:0000256" key="13">
    <source>
        <dbReference type="ARBA" id="ARBA00023134"/>
    </source>
</evidence>
<dbReference type="PANTHER" id="PTHR46819:SF1">
    <property type="entry name" value="EF-HAND CALCIUM-BINDING DOMAIN-CONTAINING PROTEIN 7"/>
    <property type="match status" value="1"/>
</dbReference>
<dbReference type="GO" id="GO:0005525">
    <property type="term" value="F:GTP binding"/>
    <property type="evidence" value="ECO:0007669"/>
    <property type="project" value="UniProtKB-KW"/>
</dbReference>
<evidence type="ECO:0000256" key="2">
    <source>
        <dbReference type="ARBA" id="ARBA00004200"/>
    </source>
</evidence>
<dbReference type="InterPro" id="IPR052266">
    <property type="entry name" value="Miro-EF-hand_domain"/>
</dbReference>
<dbReference type="InterPro" id="IPR021181">
    <property type="entry name" value="Miro"/>
</dbReference>
<dbReference type="PROSITE" id="PS00018">
    <property type="entry name" value="EF_HAND_1"/>
    <property type="match status" value="1"/>
</dbReference>
<evidence type="ECO:0000256" key="11">
    <source>
        <dbReference type="ARBA" id="ARBA00022989"/>
    </source>
</evidence>
<dbReference type="EC" id="3.6.5.-" evidence="15"/>
<dbReference type="SMART" id="SM00173">
    <property type="entry name" value="RAS"/>
    <property type="match status" value="1"/>
</dbReference>
<keyword evidence="8 15" id="KW-1000">Mitochondrion outer membrane</keyword>
<proteinExistence type="inferred from homology"/>
<dbReference type="GO" id="GO:0032865">
    <property type="term" value="C:ERMES complex"/>
    <property type="evidence" value="ECO:0007669"/>
    <property type="project" value="EnsemblFungi"/>
</dbReference>
<evidence type="ECO:0000256" key="4">
    <source>
        <dbReference type="ARBA" id="ARBA00022692"/>
    </source>
</evidence>
<dbReference type="GO" id="GO:0055091">
    <property type="term" value="P:phospholipid homeostasis"/>
    <property type="evidence" value="ECO:0007669"/>
    <property type="project" value="EnsemblFungi"/>
</dbReference>
<dbReference type="STRING" id="1344416.A0A139A585"/>
<dbReference type="Proteomes" id="UP000070544">
    <property type="component" value="Unassembled WGS sequence"/>
</dbReference>
<dbReference type="PROSITE" id="PS50222">
    <property type="entry name" value="EF_HAND_2"/>
    <property type="match status" value="2"/>
</dbReference>
<feature type="domain" description="Miro" evidence="18">
    <location>
        <begin position="2"/>
        <end position="170"/>
    </location>
</feature>
<dbReference type="FunFam" id="1.10.238.10:FF:000011">
    <property type="entry name" value="Mitochondrial Rho GTPase"/>
    <property type="match status" value="1"/>
</dbReference>
<keyword evidence="13 15" id="KW-0342">GTP-binding</keyword>
<keyword evidence="4 16" id="KW-0812">Transmembrane</keyword>
<dbReference type="InterPro" id="IPR011992">
    <property type="entry name" value="EF-hand-dom_pair"/>
</dbReference>
<evidence type="ECO:0000256" key="12">
    <source>
        <dbReference type="ARBA" id="ARBA00023128"/>
    </source>
</evidence>
<comment type="function">
    <text evidence="1 15">Mitochondrial GTPase involved in mitochondrial trafficking. Probably involved in control of anterograde transport of mitochondria and their subcellular distribution.</text>
</comment>
<evidence type="ECO:0000313" key="20">
    <source>
        <dbReference type="Proteomes" id="UP000070544"/>
    </source>
</evidence>
<dbReference type="AlphaFoldDB" id="A0A139A585"/>
<evidence type="ECO:0000256" key="7">
    <source>
        <dbReference type="ARBA" id="ARBA00022741"/>
    </source>
</evidence>
<evidence type="ECO:0000256" key="8">
    <source>
        <dbReference type="ARBA" id="ARBA00022787"/>
    </source>
</evidence>
<dbReference type="CDD" id="cd01892">
    <property type="entry name" value="Miro2"/>
    <property type="match status" value="1"/>
</dbReference>
<dbReference type="PIRSF" id="PIRSF037488">
    <property type="entry name" value="Mt_Rho_GTPase"/>
    <property type="match status" value="1"/>
</dbReference>
<evidence type="ECO:0000256" key="9">
    <source>
        <dbReference type="ARBA" id="ARBA00022801"/>
    </source>
</evidence>
<dbReference type="FunFam" id="3.40.50.300:FF:000553">
    <property type="entry name" value="Mitochondrial Rho GTPase"/>
    <property type="match status" value="1"/>
</dbReference>
<keyword evidence="14 15" id="KW-0472">Membrane</keyword>
<protein>
    <recommendedName>
        <fullName evidence="15">Mitochondrial Rho GTPase</fullName>
        <ecNumber evidence="15">3.6.5.-</ecNumber>
    </recommendedName>
</protein>
<feature type="domain" description="Miro" evidence="18">
    <location>
        <begin position="442"/>
        <end position="605"/>
    </location>
</feature>
<dbReference type="CDD" id="cd01893">
    <property type="entry name" value="Miro1"/>
    <property type="match status" value="1"/>
</dbReference>
<evidence type="ECO:0000259" key="18">
    <source>
        <dbReference type="PROSITE" id="PS51423"/>
    </source>
</evidence>
<dbReference type="EMBL" id="KQ965794">
    <property type="protein sequence ID" value="KXS11950.1"/>
    <property type="molecule type" value="Genomic_DNA"/>
</dbReference>
<dbReference type="Pfam" id="PF08356">
    <property type="entry name" value="EF_assoc_2"/>
    <property type="match status" value="1"/>
</dbReference>
<accession>A0A139A585</accession>
<evidence type="ECO:0000256" key="10">
    <source>
        <dbReference type="ARBA" id="ARBA00022837"/>
    </source>
</evidence>
<dbReference type="OMA" id="HETTWGI"/>
<feature type="domain" description="EF-hand" evidence="17">
    <location>
        <begin position="306"/>
        <end position="341"/>
    </location>
</feature>
<dbReference type="Gene3D" id="3.40.50.300">
    <property type="entry name" value="P-loop containing nucleotide triphosphate hydrolases"/>
    <property type="match status" value="2"/>
</dbReference>
<comment type="similarity">
    <text evidence="3 15">Belongs to the mitochondrial Rho GTPase family.</text>
</comment>
<dbReference type="GO" id="GO:0007005">
    <property type="term" value="P:mitochondrion organization"/>
    <property type="evidence" value="ECO:0007669"/>
    <property type="project" value="InterPro"/>
</dbReference>
<evidence type="ECO:0000256" key="6">
    <source>
        <dbReference type="ARBA" id="ARBA00022737"/>
    </source>
</evidence>
<dbReference type="SMART" id="SM00054">
    <property type="entry name" value="EFh"/>
    <property type="match status" value="2"/>
</dbReference>
<dbReference type="PROSITE" id="PS51423">
    <property type="entry name" value="MIRO"/>
    <property type="match status" value="2"/>
</dbReference>
<dbReference type="GO" id="GO:0015886">
    <property type="term" value="P:heme transport"/>
    <property type="evidence" value="ECO:0007669"/>
    <property type="project" value="EnsemblFungi"/>
</dbReference>
<evidence type="ECO:0000256" key="3">
    <source>
        <dbReference type="ARBA" id="ARBA00007981"/>
    </source>
</evidence>
<dbReference type="Pfam" id="PF08355">
    <property type="entry name" value="EF_assoc_1"/>
    <property type="match status" value="1"/>
</dbReference>
<gene>
    <name evidence="19" type="ORF">M427DRAFT_114587</name>
</gene>
<dbReference type="SMART" id="SM00174">
    <property type="entry name" value="RHO"/>
    <property type="match status" value="1"/>
</dbReference>
<dbReference type="SUPFAM" id="SSF52540">
    <property type="entry name" value="P-loop containing nucleoside triphosphate hydrolases"/>
    <property type="match status" value="2"/>
</dbReference>
<organism evidence="19 20">
    <name type="scientific">Gonapodya prolifera (strain JEL478)</name>
    <name type="common">Monoblepharis prolifera</name>
    <dbReference type="NCBI Taxonomy" id="1344416"/>
    <lineage>
        <taxon>Eukaryota</taxon>
        <taxon>Fungi</taxon>
        <taxon>Fungi incertae sedis</taxon>
        <taxon>Chytridiomycota</taxon>
        <taxon>Chytridiomycota incertae sedis</taxon>
        <taxon>Monoblepharidomycetes</taxon>
        <taxon>Monoblepharidales</taxon>
        <taxon>Gonapodyaceae</taxon>
        <taxon>Gonapodya</taxon>
    </lineage>
</organism>
<dbReference type="PANTHER" id="PTHR46819">
    <property type="entry name" value="EF-HAND CALCIUM-BINDING DOMAIN-CONTAINING PROTEIN 7"/>
    <property type="match status" value="1"/>
</dbReference>
<evidence type="ECO:0000259" key="17">
    <source>
        <dbReference type="PROSITE" id="PS50222"/>
    </source>
</evidence>
<keyword evidence="7 15" id="KW-0547">Nucleotide-binding</keyword>
<reference evidence="19 20" key="1">
    <citation type="journal article" date="2015" name="Genome Biol. Evol.">
        <title>Phylogenomic analyses indicate that early fungi evolved digesting cell walls of algal ancestors of land plants.</title>
        <authorList>
            <person name="Chang Y."/>
            <person name="Wang S."/>
            <person name="Sekimoto S."/>
            <person name="Aerts A.L."/>
            <person name="Choi C."/>
            <person name="Clum A."/>
            <person name="LaButti K.M."/>
            <person name="Lindquist E.A."/>
            <person name="Yee Ngan C."/>
            <person name="Ohm R.A."/>
            <person name="Salamov A.A."/>
            <person name="Grigoriev I.V."/>
            <person name="Spatafora J.W."/>
            <person name="Berbee M.L."/>
        </authorList>
    </citation>
    <scope>NUCLEOTIDE SEQUENCE [LARGE SCALE GENOMIC DNA]</scope>
    <source>
        <strain evidence="19 20">JEL478</strain>
    </source>
</reference>
<evidence type="ECO:0000256" key="15">
    <source>
        <dbReference type="PIRNR" id="PIRNR037488"/>
    </source>
</evidence>
<feature type="domain" description="EF-hand" evidence="17">
    <location>
        <begin position="186"/>
        <end position="221"/>
    </location>
</feature>
<keyword evidence="11 16" id="KW-1133">Transmembrane helix</keyword>
<dbReference type="FunFam" id="3.40.50.300:FF:001330">
    <property type="entry name" value="Mitochondrial Rho GTPase 1"/>
    <property type="match status" value="1"/>
</dbReference>
<dbReference type="GO" id="GO:1990456">
    <property type="term" value="P:mitochondrion-endoplasmic reticulum membrane tethering"/>
    <property type="evidence" value="ECO:0007669"/>
    <property type="project" value="EnsemblFungi"/>
</dbReference>
<dbReference type="GO" id="GO:0003924">
    <property type="term" value="F:GTPase activity"/>
    <property type="evidence" value="ECO:0007669"/>
    <property type="project" value="EnsemblFungi"/>
</dbReference>
<keyword evidence="20" id="KW-1185">Reference proteome</keyword>
<keyword evidence="10 15" id="KW-0106">Calcium</keyword>
<dbReference type="OrthoDB" id="10020961at2759"/>
<dbReference type="GO" id="GO:0000001">
    <property type="term" value="P:mitochondrion inheritance"/>
    <property type="evidence" value="ECO:0007669"/>
    <property type="project" value="EnsemblFungi"/>
</dbReference>
<dbReference type="InterPro" id="IPR013566">
    <property type="entry name" value="EF_hand_assoc_1"/>
</dbReference>
<sequence>MRRDVRILLVGDDGVGKSSLITTLIKESFVPNIQHVVPEVTIPPEVTPENVTTHIVDSSSRPENRDALDHEIRQADVICILYSVASPPTFDRVATHWIPHIRSLGRNVPVVLVGNKIDTRGEDVTNEMLEEQIMPVMEEFKEVETCVECSARLPLNVSEVFYFAQKAVLHPTAPLYDSREHALKPACVDALRRIFRLCDRDKDGVLDDEELNEFQRKCFSAPLQHAELQSVKDVIRDHEPEGVTDGGVTESGFLFLHTLFIQRGRLETTWTVLRKFGYGDDLSLREAYLFPAFDVPPDTSVELSLSGYQFFIDLFTVHDKDKDGALREEELEELFSTSPGNPWRERRGGGGVAGLGVLGVGGSAGHMVGAGFPETTVTNDAGAVTLQGFLAQWSMTTLLDYKTTLAYLAFLGYNGTDNGDTTSALKVTRPRKVDRRKGRVQRNVFLAYVFGATGSGKTSLLRSLVSKTFNPAYQPSSRPLSVVNSVETGGVEKYLVMREFPPRQDAEVLGNTRRLEQADVLLWVYDSSDVNSFAYIAGLRKKYPLDHIPQIFVSTKSDLDTVQQRYEVQPDVYCRGLGLAVPVAVSVKEGFMAELYNLIVGVAMDPAVAIPGSLKIPAQGTLLRYLTVGAAVGAGVVLLMYMGLRIFFLRPSLRV</sequence>
<dbReference type="InterPro" id="IPR001806">
    <property type="entry name" value="Small_GTPase"/>
</dbReference>
<dbReference type="PRINTS" id="PR00449">
    <property type="entry name" value="RASTRNSFRMNG"/>
</dbReference>
<comment type="subcellular location">
    <subcellularLocation>
        <location evidence="2 15">Mitochondrion outer membrane</location>
        <topology evidence="2 15">Single-pass type IV membrane protein</topology>
    </subcellularLocation>
</comment>
<feature type="transmembrane region" description="Helical" evidence="16">
    <location>
        <begin position="622"/>
        <end position="644"/>
    </location>
</feature>
<dbReference type="GO" id="GO:0005509">
    <property type="term" value="F:calcium ion binding"/>
    <property type="evidence" value="ECO:0007669"/>
    <property type="project" value="EnsemblFungi"/>
</dbReference>
<dbReference type="SMART" id="SM00175">
    <property type="entry name" value="RAB"/>
    <property type="match status" value="1"/>
</dbReference>
<dbReference type="InterPro" id="IPR027417">
    <property type="entry name" value="P-loop_NTPase"/>
</dbReference>
<name>A0A139A585_GONPJ</name>
<dbReference type="GO" id="GO:0010821">
    <property type="term" value="P:regulation of mitochondrion organization"/>
    <property type="evidence" value="ECO:0007669"/>
    <property type="project" value="EnsemblFungi"/>
</dbReference>
<dbReference type="Gene3D" id="1.10.238.10">
    <property type="entry name" value="EF-hand"/>
    <property type="match status" value="2"/>
</dbReference>
<dbReference type="PROSITE" id="PS51419">
    <property type="entry name" value="RAB"/>
    <property type="match status" value="1"/>
</dbReference>
<evidence type="ECO:0000256" key="1">
    <source>
        <dbReference type="ARBA" id="ARBA00003481"/>
    </source>
</evidence>
<dbReference type="SUPFAM" id="SSF47473">
    <property type="entry name" value="EF-hand"/>
    <property type="match status" value="1"/>
</dbReference>
<keyword evidence="9 15" id="KW-0378">Hydrolase</keyword>
<keyword evidence="6" id="KW-0677">Repeat</keyword>
<keyword evidence="5" id="KW-0479">Metal-binding</keyword>
<keyword evidence="12 15" id="KW-0496">Mitochondrion</keyword>
<dbReference type="InterPro" id="IPR020860">
    <property type="entry name" value="MIRO_dom"/>
</dbReference>
<dbReference type="InterPro" id="IPR013567">
    <property type="entry name" value="EF_hand_assoc_2"/>
</dbReference>
<evidence type="ECO:0000313" key="19">
    <source>
        <dbReference type="EMBL" id="KXS11950.1"/>
    </source>
</evidence>
<evidence type="ECO:0000256" key="5">
    <source>
        <dbReference type="ARBA" id="ARBA00022723"/>
    </source>
</evidence>